<evidence type="ECO:0000313" key="3">
    <source>
        <dbReference type="Proteomes" id="UP000027265"/>
    </source>
</evidence>
<dbReference type="InterPro" id="IPR001245">
    <property type="entry name" value="Ser-Thr/Tyr_kinase_cat_dom"/>
</dbReference>
<dbReference type="InterPro" id="IPR008271">
    <property type="entry name" value="Ser/Thr_kinase_AS"/>
</dbReference>
<dbReference type="PROSITE" id="PS50011">
    <property type="entry name" value="PROTEIN_KINASE_DOM"/>
    <property type="match status" value="1"/>
</dbReference>
<dbReference type="SUPFAM" id="SSF56112">
    <property type="entry name" value="Protein kinase-like (PK-like)"/>
    <property type="match status" value="1"/>
</dbReference>
<gene>
    <name evidence="2" type="ORF">JAAARDRAFT_638703</name>
</gene>
<dbReference type="HOGENOM" id="CLU_000288_7_18_1"/>
<dbReference type="InterPro" id="IPR000719">
    <property type="entry name" value="Prot_kinase_dom"/>
</dbReference>
<dbReference type="Proteomes" id="UP000027265">
    <property type="component" value="Unassembled WGS sequence"/>
</dbReference>
<dbReference type="InParanoid" id="A0A067P706"/>
<keyword evidence="3" id="KW-1185">Reference proteome</keyword>
<feature type="domain" description="Protein kinase" evidence="1">
    <location>
        <begin position="19"/>
        <end position="303"/>
    </location>
</feature>
<dbReference type="SMART" id="SM00220">
    <property type="entry name" value="S_TKc"/>
    <property type="match status" value="1"/>
</dbReference>
<dbReference type="AlphaFoldDB" id="A0A067P706"/>
<dbReference type="PANTHER" id="PTHR44329">
    <property type="entry name" value="SERINE/THREONINE-PROTEIN KINASE TNNI3K-RELATED"/>
    <property type="match status" value="1"/>
</dbReference>
<name>A0A067P706_9AGAM</name>
<dbReference type="GO" id="GO:0005524">
    <property type="term" value="F:ATP binding"/>
    <property type="evidence" value="ECO:0007669"/>
    <property type="project" value="InterPro"/>
</dbReference>
<dbReference type="STRING" id="933084.A0A067P706"/>
<reference evidence="3" key="1">
    <citation type="journal article" date="2014" name="Proc. Natl. Acad. Sci. U.S.A.">
        <title>Extensive sampling of basidiomycete genomes demonstrates inadequacy of the white-rot/brown-rot paradigm for wood decay fungi.</title>
        <authorList>
            <person name="Riley R."/>
            <person name="Salamov A.A."/>
            <person name="Brown D.W."/>
            <person name="Nagy L.G."/>
            <person name="Floudas D."/>
            <person name="Held B.W."/>
            <person name="Levasseur A."/>
            <person name="Lombard V."/>
            <person name="Morin E."/>
            <person name="Otillar R."/>
            <person name="Lindquist E.A."/>
            <person name="Sun H."/>
            <person name="LaButti K.M."/>
            <person name="Schmutz J."/>
            <person name="Jabbour D."/>
            <person name="Luo H."/>
            <person name="Baker S.E."/>
            <person name="Pisabarro A.G."/>
            <person name="Walton J.D."/>
            <person name="Blanchette R.A."/>
            <person name="Henrissat B."/>
            <person name="Martin F."/>
            <person name="Cullen D."/>
            <person name="Hibbett D.S."/>
            <person name="Grigoriev I.V."/>
        </authorList>
    </citation>
    <scope>NUCLEOTIDE SEQUENCE [LARGE SCALE GENOMIC DNA]</scope>
    <source>
        <strain evidence="3">MUCL 33604</strain>
    </source>
</reference>
<dbReference type="PROSITE" id="PS00108">
    <property type="entry name" value="PROTEIN_KINASE_ST"/>
    <property type="match status" value="1"/>
</dbReference>
<organism evidence="2 3">
    <name type="scientific">Jaapia argillacea MUCL 33604</name>
    <dbReference type="NCBI Taxonomy" id="933084"/>
    <lineage>
        <taxon>Eukaryota</taxon>
        <taxon>Fungi</taxon>
        <taxon>Dikarya</taxon>
        <taxon>Basidiomycota</taxon>
        <taxon>Agaricomycotina</taxon>
        <taxon>Agaricomycetes</taxon>
        <taxon>Agaricomycetidae</taxon>
        <taxon>Jaapiales</taxon>
        <taxon>Jaapiaceae</taxon>
        <taxon>Jaapia</taxon>
    </lineage>
</organism>
<protein>
    <recommendedName>
        <fullName evidence="1">Protein kinase domain-containing protein</fullName>
    </recommendedName>
</protein>
<accession>A0A067P706</accession>
<dbReference type="EMBL" id="KL197779">
    <property type="protein sequence ID" value="KDQ49605.1"/>
    <property type="molecule type" value="Genomic_DNA"/>
</dbReference>
<dbReference type="OrthoDB" id="4062651at2759"/>
<dbReference type="Gene3D" id="1.10.510.10">
    <property type="entry name" value="Transferase(Phosphotransferase) domain 1"/>
    <property type="match status" value="1"/>
</dbReference>
<dbReference type="PANTHER" id="PTHR44329:SF214">
    <property type="entry name" value="PROTEIN KINASE DOMAIN-CONTAINING PROTEIN"/>
    <property type="match status" value="1"/>
</dbReference>
<proteinExistence type="predicted"/>
<dbReference type="GO" id="GO:0004674">
    <property type="term" value="F:protein serine/threonine kinase activity"/>
    <property type="evidence" value="ECO:0007669"/>
    <property type="project" value="TreeGrafter"/>
</dbReference>
<evidence type="ECO:0000313" key="2">
    <source>
        <dbReference type="EMBL" id="KDQ49605.1"/>
    </source>
</evidence>
<dbReference type="InterPro" id="IPR011009">
    <property type="entry name" value="Kinase-like_dom_sf"/>
</dbReference>
<evidence type="ECO:0000259" key="1">
    <source>
        <dbReference type="PROSITE" id="PS50011"/>
    </source>
</evidence>
<dbReference type="Pfam" id="PF07714">
    <property type="entry name" value="PK_Tyr_Ser-Thr"/>
    <property type="match status" value="1"/>
</dbReference>
<dbReference type="InterPro" id="IPR051681">
    <property type="entry name" value="Ser/Thr_Kinases-Pseudokinases"/>
</dbReference>
<sequence length="393" mass="43603">MEFSSVNNEEPPDLSQEITNVTGPFASGAFCDVFKGEWKRDGKVCVVAMKRLRVYVDQPEPALQLFHREVNRWFKFRHPHILPFLGYSIENDFRRFSMISPWANNGNCMQYLQKHPEARRLPLVRQVADALDYLHSGGAGFSFVHGDLKGDNVLVADNGEALLADFGLARHVEAMCSLSQTGLKLPNVGHARFAAPELLVTDTRPTKESDVYAFGCLGLQIFSGDAPFARMSEGRMLVLKVIERSKPSRPENQGAISAGLDDEMWLLVDQCLEYEPSSRPSIRDVFLALCAKNDVDAIPSPRMTIPSELALDNYLSPAYQNQSQASPSTNTSDVDVFDGLEDLTGMLVLPKDPFASDMNSDAYLIELDRGGRREKVLSENAIFAAASPNLVQL</sequence>